<keyword evidence="3" id="KW-1185">Reference proteome</keyword>
<dbReference type="AlphaFoldDB" id="A0A813ERY0"/>
<comment type="caution">
    <text evidence="2">The sequence shown here is derived from an EMBL/GenBank/DDBJ whole genome shotgun (WGS) entry which is preliminary data.</text>
</comment>
<protein>
    <recommendedName>
        <fullName evidence="1">Lipase maturation factor 1/2 C-terminal domain-containing protein</fullName>
    </recommendedName>
</protein>
<dbReference type="GO" id="GO:0005789">
    <property type="term" value="C:endoplasmic reticulum membrane"/>
    <property type="evidence" value="ECO:0007669"/>
    <property type="project" value="TreeGrafter"/>
</dbReference>
<evidence type="ECO:0000313" key="2">
    <source>
        <dbReference type="EMBL" id="CAE8603080.1"/>
    </source>
</evidence>
<dbReference type="Pfam" id="PF25179">
    <property type="entry name" value="LMF1_C"/>
    <property type="match status" value="1"/>
</dbReference>
<dbReference type="InterPro" id="IPR009613">
    <property type="entry name" value="LMF"/>
</dbReference>
<dbReference type="Proteomes" id="UP000654075">
    <property type="component" value="Unassembled WGS sequence"/>
</dbReference>
<gene>
    <name evidence="2" type="ORF">PGLA1383_LOCUS21300</name>
</gene>
<dbReference type="InterPro" id="IPR057433">
    <property type="entry name" value="LMF1/2_C"/>
</dbReference>
<feature type="domain" description="Lipase maturation factor 1/2 C-terminal" evidence="1">
    <location>
        <begin position="3"/>
        <end position="125"/>
    </location>
</feature>
<dbReference type="GO" id="GO:0051604">
    <property type="term" value="P:protein maturation"/>
    <property type="evidence" value="ECO:0007669"/>
    <property type="project" value="InterPro"/>
</dbReference>
<dbReference type="PANTHER" id="PTHR14463">
    <property type="entry name" value="LIPASE MATURATION FACTOR"/>
    <property type="match status" value="1"/>
</dbReference>
<organism evidence="2 3">
    <name type="scientific">Polarella glacialis</name>
    <name type="common">Dinoflagellate</name>
    <dbReference type="NCBI Taxonomy" id="89957"/>
    <lineage>
        <taxon>Eukaryota</taxon>
        <taxon>Sar</taxon>
        <taxon>Alveolata</taxon>
        <taxon>Dinophyceae</taxon>
        <taxon>Suessiales</taxon>
        <taxon>Suessiaceae</taxon>
        <taxon>Polarella</taxon>
    </lineage>
</organism>
<dbReference type="EMBL" id="CAJNNV010015012">
    <property type="protein sequence ID" value="CAE8603080.1"/>
    <property type="molecule type" value="Genomic_DNA"/>
</dbReference>
<evidence type="ECO:0000259" key="1">
    <source>
        <dbReference type="Pfam" id="PF25179"/>
    </source>
</evidence>
<sequence>MHTRDEMVLFVQIADEWVELDVPQKVGRPDRSPRQTSPLHRRFAWQWWFLPLGGSAVVGDAAAPGWLERFLVLLCDGHETAWSAVEREPMHGREAQVTRVAVQMYRYHFAKPGSGDWWTRVSHGNVSWPSLGSTHLERRCI</sequence>
<dbReference type="OrthoDB" id="411917at2759"/>
<proteinExistence type="predicted"/>
<accession>A0A813ERY0</accession>
<reference evidence="2" key="1">
    <citation type="submission" date="2021-02" db="EMBL/GenBank/DDBJ databases">
        <authorList>
            <person name="Dougan E. K."/>
            <person name="Rhodes N."/>
            <person name="Thang M."/>
            <person name="Chan C."/>
        </authorList>
    </citation>
    <scope>NUCLEOTIDE SEQUENCE</scope>
</reference>
<name>A0A813ERY0_POLGL</name>
<evidence type="ECO:0000313" key="3">
    <source>
        <dbReference type="Proteomes" id="UP000654075"/>
    </source>
</evidence>